<dbReference type="Proteomes" id="UP000287033">
    <property type="component" value="Unassembled WGS sequence"/>
</dbReference>
<dbReference type="Pfam" id="PF08688">
    <property type="entry name" value="ASD1"/>
    <property type="match status" value="1"/>
</dbReference>
<feature type="region of interest" description="Disordered" evidence="9">
    <location>
        <begin position="592"/>
        <end position="712"/>
    </location>
</feature>
<comment type="caution">
    <text evidence="12">The sequence shown here is derived from an EMBL/GenBank/DDBJ whole genome shotgun (WGS) entry which is preliminary data.</text>
</comment>
<feature type="compositionally biased region" description="Low complexity" evidence="9">
    <location>
        <begin position="1273"/>
        <end position="1285"/>
    </location>
</feature>
<dbReference type="GO" id="GO:0007015">
    <property type="term" value="P:actin filament organization"/>
    <property type="evidence" value="ECO:0007669"/>
    <property type="project" value="TreeGrafter"/>
</dbReference>
<feature type="region of interest" description="Disordered" evidence="9">
    <location>
        <begin position="1446"/>
        <end position="1481"/>
    </location>
</feature>
<dbReference type="Gene3D" id="6.10.250.3120">
    <property type="match status" value="1"/>
</dbReference>
<dbReference type="GO" id="GO:0016324">
    <property type="term" value="C:apical plasma membrane"/>
    <property type="evidence" value="ECO:0007669"/>
    <property type="project" value="TreeGrafter"/>
</dbReference>
<dbReference type="STRING" id="137246.A0A401SH92"/>
<evidence type="ECO:0000256" key="5">
    <source>
        <dbReference type="ARBA" id="ARBA00023203"/>
    </source>
</evidence>
<dbReference type="PROSITE" id="PS51306">
    <property type="entry name" value="ASD1"/>
    <property type="match status" value="1"/>
</dbReference>
<name>A0A401SH92_CHIPU</name>
<dbReference type="EMBL" id="BEZZ01000265">
    <property type="protein sequence ID" value="GCC29744.1"/>
    <property type="molecule type" value="Genomic_DNA"/>
</dbReference>
<evidence type="ECO:0000256" key="4">
    <source>
        <dbReference type="ARBA" id="ARBA00022701"/>
    </source>
</evidence>
<dbReference type="PROSITE" id="PS51307">
    <property type="entry name" value="ASD2"/>
    <property type="match status" value="1"/>
</dbReference>
<feature type="region of interest" description="Disordered" evidence="9">
    <location>
        <begin position="1108"/>
        <end position="1136"/>
    </location>
</feature>
<comment type="similarity">
    <text evidence="2">Belongs to the shroom family.</text>
</comment>
<evidence type="ECO:0000256" key="7">
    <source>
        <dbReference type="PROSITE-ProRule" id="PRU00637"/>
    </source>
</evidence>
<dbReference type="PANTHER" id="PTHR15012">
    <property type="entry name" value="APICAL PROTEIN/SHROOM-RELATED"/>
    <property type="match status" value="1"/>
</dbReference>
<keyword evidence="3" id="KW-0963">Cytoplasm</keyword>
<feature type="compositionally biased region" description="Basic and acidic residues" evidence="9">
    <location>
        <begin position="1260"/>
        <end position="1270"/>
    </location>
</feature>
<keyword evidence="13" id="KW-1185">Reference proteome</keyword>
<feature type="compositionally biased region" description="Basic and acidic residues" evidence="9">
    <location>
        <begin position="1"/>
        <end position="11"/>
    </location>
</feature>
<accession>A0A401SH92</accession>
<evidence type="ECO:0000256" key="1">
    <source>
        <dbReference type="ARBA" id="ARBA00004245"/>
    </source>
</evidence>
<feature type="region of interest" description="Disordered" evidence="9">
    <location>
        <begin position="1"/>
        <end position="107"/>
    </location>
</feature>
<feature type="region of interest" description="Disordered" evidence="9">
    <location>
        <begin position="1898"/>
        <end position="1922"/>
    </location>
</feature>
<feature type="region of interest" description="Disordered" evidence="9">
    <location>
        <begin position="748"/>
        <end position="776"/>
    </location>
</feature>
<keyword evidence="5 7" id="KW-0009">Actin-binding</keyword>
<feature type="domain" description="ASD2" evidence="11">
    <location>
        <begin position="1603"/>
        <end position="1893"/>
    </location>
</feature>
<dbReference type="Pfam" id="PF08687">
    <property type="entry name" value="ASD2"/>
    <property type="match status" value="1"/>
</dbReference>
<evidence type="ECO:0000256" key="6">
    <source>
        <dbReference type="ARBA" id="ARBA00023212"/>
    </source>
</evidence>
<dbReference type="InterPro" id="IPR014799">
    <property type="entry name" value="ASD2_dom"/>
</dbReference>
<feature type="compositionally biased region" description="Basic and acidic residues" evidence="9">
    <location>
        <begin position="649"/>
        <end position="662"/>
    </location>
</feature>
<evidence type="ECO:0000259" key="10">
    <source>
        <dbReference type="PROSITE" id="PS51306"/>
    </source>
</evidence>
<keyword evidence="6" id="KW-0206">Cytoskeleton</keyword>
<dbReference type="GO" id="GO:0005874">
    <property type="term" value="C:microtubule"/>
    <property type="evidence" value="ECO:0007669"/>
    <property type="project" value="UniProtKB-KW"/>
</dbReference>
<dbReference type="OMA" id="PFCKERS"/>
<feature type="compositionally biased region" description="Polar residues" evidence="9">
    <location>
        <begin position="178"/>
        <end position="192"/>
    </location>
</feature>
<sequence length="1922" mass="215152">MFFQKRTELTGRPHSWHSTKLVENQPDSSMMQISQGTISTPWHQTYHSSSSTSDLSGYDPGYLRRSPDQYSSRGSMESLDHTNPPYHSCSLSPAKSTNSIDQLSQHHSKRDSAYSSFSTSCSIPEYPAAPFRTERSFSMENMPSRNSLHEGIRQADIKYVKTVYDSHRGISEEREVSCPSTKSSNSRAQTDPRSYYKPYSGNRHSIGPVWNTPSRSSFEMDNKAPPLPPTRSDSFMAIRSHEKPTSWSSLDGQPKPVRPPPKGAWPHHMNTSSSGQTHPLKSAFVEGQLNTVLEKSPESSPAVQPKHSFTQAPQPGQAMLPTGIYPVPQPEPRYAQAPTTSTNYLHQNSNNGLLYPALSRENTHTAQNSIGRTKCTPCNVEESKNQSIVNKPAVYQPSTAHLDSNSKYEVSSERPDRQYAQYKVHVFSDSKCFPDTVPPNGGPLPCHSSPASASTSDAQYRCRNIEPSQAQQRRQSSEKGPANQQAEHWQGKGQMDGDSYQQKIEWKNHPVQIKGENRDQKGPPLWQNHPESKMVHRRQQSLDATTLQQWESYSDSRSSQKWDPDLRQQIPEPWSHYERQLCPKRYSDIISTSSYSQPKSEEQIPCQEQHNTSNFSRSRFSTSSTQSSQSGHFGKPEMTKRSSVLETVSKIEQREHDSEKVSNSRGLHHGSDAVRSNQSSSARSSLNCSDDMRNRCSAAEGQPTKQPSTSMSNLITADKTPILHHLTCESREASTKMEELRHQELQLPAKSAQKSKHASLPITNKGGQLSKSRSSIQLMDKDENDTLWEDDLSGSPPDNAFNRAYRNSLKDAQSKVLRATSFRRKDLDLTSLYVNKQSIPVRPASAHVGSMSQPKLLHIPKDRHCITPTEVRNLTPDVSSKELQSSHHVARIGNRKRLTAEQKKRSFSEPEKINELGVSDSETSFAAQHKPDRVFAFPEPSELRSVADRRRLFERDGRTLSTVNLSKPELKQIQQNALAEYIHRKTGKRPFVQEMGVVKERSQSVYLQPSQSEDQSLSSYSSMSSLLDQSVYSRQPLDRLPETTRVSSTLPPGLPGNFDLYGSAYQADSGASLNRYRMSVERTYSSELTLNKIAPQDPVQLYDQSDQNQFHHQQQPVFDRQSSARNSGKFASADNLLERSKNPVAVHVRSRSSPSTDMISEDVLYAMNRPFGTSTKDPSFSKLMGTDCVGSIHGVPSTSRMQQVPRLQRSDCGQQLVRAASQDWSYGNEGMDCKSKATHLPAGYEKEPKPMAGSRLPSQNEKHKSREGYRPRSTSSLSQLTSISQHSHRCASDNSAAGKAASEQRSKSFARLHETVSTKPATAGPEPFVNYQPEGIRAETASKRTVPPQRPPAPKMKWVNSIHDDITKQSPFLPHIAGLIFKQAEQGQGPGTASSRTWESEVPPARPPSPQPSGHSSPSPLRLKSSSSFAEEDDVFIQDLEQQALSSCYPTPLPPPPQDPTLNPRVRDQDLPPPPSPISVGDQETEELFHRKESGVLARFSDKDTAKNKFPAMTWTERSDQTNLPCSGNVSTVNGELGSAAVVTPAATEQALSTQNALRSNQSWDSSFIQTQKAATSQENSDCKHSPMPLEENKKSPEDLKSEELAKEIIGKDKSLAEILDPDSNMKTTMDLMEGIFPRSSTVRQETQHRKPRLQKVIDKSVSEEQQKEERETGATSARCPTYYNTSAVKAELMNKVKDMQRSSAEDEDVEEPDINEKKSELIESITCKLQTLRKAKESLAADIKLNSALGEEVETMIKGLCKSNEYEKYKMFIGDLDKVVNLLLSLSGRLARVENVLKTLDENANTEERNLLNEKRRLLTSQHEDAKELKENLDRRARVVLDILENYLTEEQFQDYQHFVKMKAALLMEQRELDDKIKLGEEQLKCLLESLPADFVSQRTAHSPATHPEPDTSQPKLTSSL</sequence>
<evidence type="ECO:0000259" key="11">
    <source>
        <dbReference type="PROSITE" id="PS51307"/>
    </source>
</evidence>
<evidence type="ECO:0000256" key="8">
    <source>
        <dbReference type="SAM" id="Coils"/>
    </source>
</evidence>
<dbReference type="GO" id="GO:0030864">
    <property type="term" value="C:cortical actin cytoskeleton"/>
    <property type="evidence" value="ECO:0007669"/>
    <property type="project" value="TreeGrafter"/>
</dbReference>
<feature type="compositionally biased region" description="Low complexity" evidence="9">
    <location>
        <begin position="675"/>
        <end position="689"/>
    </location>
</feature>
<protein>
    <recommendedName>
        <fullName evidence="14">ASD2 domain-containing protein</fullName>
    </recommendedName>
</protein>
<feature type="region of interest" description="Disordered" evidence="9">
    <location>
        <begin position="1659"/>
        <end position="1680"/>
    </location>
</feature>
<feature type="region of interest" description="Disordered" evidence="9">
    <location>
        <begin position="1241"/>
        <end position="1307"/>
    </location>
</feature>
<evidence type="ECO:0008006" key="14">
    <source>
        <dbReference type="Google" id="ProtNLM"/>
    </source>
</evidence>
<feature type="coiled-coil region" evidence="8">
    <location>
        <begin position="1791"/>
        <end position="1837"/>
    </location>
</feature>
<dbReference type="InterPro" id="IPR027685">
    <property type="entry name" value="Shroom_fam"/>
</dbReference>
<dbReference type="GO" id="GO:0043296">
    <property type="term" value="C:apical junction complex"/>
    <property type="evidence" value="ECO:0007669"/>
    <property type="project" value="TreeGrafter"/>
</dbReference>
<feature type="domain" description="ASD1" evidence="10">
    <location>
        <begin position="809"/>
        <end position="917"/>
    </location>
</feature>
<dbReference type="GO" id="GO:0005912">
    <property type="term" value="C:adherens junction"/>
    <property type="evidence" value="ECO:0007669"/>
    <property type="project" value="TreeGrafter"/>
</dbReference>
<feature type="region of interest" description="Disordered" evidence="9">
    <location>
        <begin position="1033"/>
        <end position="1053"/>
    </location>
</feature>
<dbReference type="PANTHER" id="PTHR15012:SF33">
    <property type="entry name" value="PROTEIN SHROOM3"/>
    <property type="match status" value="1"/>
</dbReference>
<comment type="subcellular location">
    <subcellularLocation>
        <location evidence="1">Cytoplasm</location>
        <location evidence="1">Cytoskeleton</location>
    </subcellularLocation>
</comment>
<feature type="compositionally biased region" description="Polar residues" evidence="9">
    <location>
        <begin position="761"/>
        <end position="776"/>
    </location>
</feature>
<dbReference type="InterPro" id="IPR014800">
    <property type="entry name" value="ASD1_dom"/>
</dbReference>
<feature type="compositionally biased region" description="Polar residues" evidence="9">
    <location>
        <begin position="89"/>
        <end position="105"/>
    </location>
</feature>
<proteinExistence type="inferred from homology"/>
<evidence type="ECO:0000256" key="3">
    <source>
        <dbReference type="ARBA" id="ARBA00022490"/>
    </source>
</evidence>
<feature type="compositionally biased region" description="Polar residues" evidence="9">
    <location>
        <begin position="337"/>
        <end position="351"/>
    </location>
</feature>
<evidence type="ECO:0000256" key="2">
    <source>
        <dbReference type="ARBA" id="ARBA00006469"/>
    </source>
</evidence>
<feature type="compositionally biased region" description="Polar residues" evidence="9">
    <location>
        <begin position="1566"/>
        <end position="1580"/>
    </location>
</feature>
<keyword evidence="4" id="KW-0493">Microtubule</keyword>
<feature type="region of interest" description="Disordered" evidence="9">
    <location>
        <begin position="1566"/>
        <end position="1600"/>
    </location>
</feature>
<feature type="compositionally biased region" description="Basic and acidic residues" evidence="9">
    <location>
        <begin position="1659"/>
        <end position="1673"/>
    </location>
</feature>
<feature type="region of interest" description="Disordered" evidence="9">
    <location>
        <begin position="1338"/>
        <end position="1357"/>
    </location>
</feature>
<dbReference type="GO" id="GO:0051015">
    <property type="term" value="F:actin filament binding"/>
    <property type="evidence" value="ECO:0007669"/>
    <property type="project" value="InterPro"/>
</dbReference>
<feature type="compositionally biased region" description="Polar residues" evidence="9">
    <location>
        <begin position="1912"/>
        <end position="1922"/>
    </location>
</feature>
<reference evidence="12 13" key="1">
    <citation type="journal article" date="2018" name="Nat. Ecol. Evol.">
        <title>Shark genomes provide insights into elasmobranch evolution and the origin of vertebrates.</title>
        <authorList>
            <person name="Hara Y"/>
            <person name="Yamaguchi K"/>
            <person name="Onimaru K"/>
            <person name="Kadota M"/>
            <person name="Koyanagi M"/>
            <person name="Keeley SD"/>
            <person name="Tatsumi K"/>
            <person name="Tanaka K"/>
            <person name="Motone F"/>
            <person name="Kageyama Y"/>
            <person name="Nozu R"/>
            <person name="Adachi N"/>
            <person name="Nishimura O"/>
            <person name="Nakagawa R"/>
            <person name="Tanegashima C"/>
            <person name="Kiyatake I"/>
            <person name="Matsumoto R"/>
            <person name="Murakumo K"/>
            <person name="Nishida K"/>
            <person name="Terakita A"/>
            <person name="Kuratani S"/>
            <person name="Sato K"/>
            <person name="Hyodo S Kuraku.S."/>
        </authorList>
    </citation>
    <scope>NUCLEOTIDE SEQUENCE [LARGE SCALE GENOMIC DNA]</scope>
</reference>
<feature type="compositionally biased region" description="Basic and acidic residues" evidence="9">
    <location>
        <begin position="1581"/>
        <end position="1600"/>
    </location>
</feature>
<feature type="region of interest" description="Disordered" evidence="9">
    <location>
        <begin position="511"/>
        <end position="543"/>
    </location>
</feature>
<feature type="region of interest" description="Disordered" evidence="9">
    <location>
        <begin position="467"/>
        <end position="499"/>
    </location>
</feature>
<gene>
    <name evidence="12" type="ORF">chiPu_0008186</name>
</gene>
<dbReference type="OrthoDB" id="10063560at2759"/>
<feature type="region of interest" description="Disordered" evidence="9">
    <location>
        <begin position="171"/>
        <end position="279"/>
    </location>
</feature>
<evidence type="ECO:0000313" key="12">
    <source>
        <dbReference type="EMBL" id="GCC29744.1"/>
    </source>
</evidence>
<evidence type="ECO:0000256" key="9">
    <source>
        <dbReference type="SAM" id="MobiDB-lite"/>
    </source>
</evidence>
<organism evidence="12 13">
    <name type="scientific">Chiloscyllium punctatum</name>
    <name type="common">Brownbanded bambooshark</name>
    <name type="synonym">Hemiscyllium punctatum</name>
    <dbReference type="NCBI Taxonomy" id="137246"/>
    <lineage>
        <taxon>Eukaryota</taxon>
        <taxon>Metazoa</taxon>
        <taxon>Chordata</taxon>
        <taxon>Craniata</taxon>
        <taxon>Vertebrata</taxon>
        <taxon>Chondrichthyes</taxon>
        <taxon>Elasmobranchii</taxon>
        <taxon>Galeomorphii</taxon>
        <taxon>Galeoidea</taxon>
        <taxon>Orectolobiformes</taxon>
        <taxon>Hemiscylliidae</taxon>
        <taxon>Chiloscyllium</taxon>
    </lineage>
</organism>
<keyword evidence="8" id="KW-0175">Coiled coil</keyword>
<feature type="region of interest" description="Disordered" evidence="9">
    <location>
        <begin position="294"/>
        <end position="351"/>
    </location>
</feature>
<feature type="compositionally biased region" description="Polar residues" evidence="9">
    <location>
        <begin position="294"/>
        <end position="314"/>
    </location>
</feature>
<feature type="region of interest" description="Disordered" evidence="9">
    <location>
        <begin position="1385"/>
        <end position="1429"/>
    </location>
</feature>
<feature type="compositionally biased region" description="Low complexity" evidence="9">
    <location>
        <begin position="1412"/>
        <end position="1428"/>
    </location>
</feature>
<feature type="compositionally biased region" description="Polar residues" evidence="9">
    <location>
        <begin position="16"/>
        <end position="47"/>
    </location>
</feature>
<evidence type="ECO:0000313" key="13">
    <source>
        <dbReference type="Proteomes" id="UP000287033"/>
    </source>
</evidence>
<feature type="compositionally biased region" description="Low complexity" evidence="9">
    <location>
        <begin position="611"/>
        <end position="630"/>
    </location>
</feature>
<feature type="compositionally biased region" description="Polar residues" evidence="9">
    <location>
        <begin position="269"/>
        <end position="279"/>
    </location>
</feature>
<feature type="compositionally biased region" description="Polar residues" evidence="9">
    <location>
        <begin position="703"/>
        <end position="712"/>
    </location>
</feature>